<evidence type="ECO:0000256" key="14">
    <source>
        <dbReference type="PIRSR" id="PIRSR618044-2"/>
    </source>
</evidence>
<feature type="domain" description="Peptidase S11 D-Ala-D-Ala carboxypeptidase A C-terminal" evidence="17">
    <location>
        <begin position="280"/>
        <end position="370"/>
    </location>
</feature>
<dbReference type="EMBL" id="JAGISH010000010">
    <property type="protein sequence ID" value="MBP0484178.1"/>
    <property type="molecule type" value="Genomic_DNA"/>
</dbReference>
<evidence type="ECO:0000256" key="15">
    <source>
        <dbReference type="RuleBase" id="RU004016"/>
    </source>
</evidence>
<evidence type="ECO:0000256" key="2">
    <source>
        <dbReference type="ARBA" id="ARBA00004752"/>
    </source>
</evidence>
<dbReference type="Pfam" id="PF07943">
    <property type="entry name" value="PBP5_C"/>
    <property type="match status" value="1"/>
</dbReference>
<dbReference type="SUPFAM" id="SSF56601">
    <property type="entry name" value="beta-lactamase/transpeptidase-like"/>
    <property type="match status" value="1"/>
</dbReference>
<comment type="caution">
    <text evidence="18">The sequence shown here is derived from an EMBL/GenBank/DDBJ whole genome shotgun (WGS) entry which is preliminary data.</text>
</comment>
<dbReference type="PRINTS" id="PR00725">
    <property type="entry name" value="DADACBPTASE1"/>
</dbReference>
<dbReference type="SMART" id="SM00936">
    <property type="entry name" value="PBP5_C"/>
    <property type="match status" value="1"/>
</dbReference>
<feature type="chain" id="PRO_5037774204" description="serine-type D-Ala-D-Ala carboxypeptidase" evidence="16">
    <location>
        <begin position="32"/>
        <end position="404"/>
    </location>
</feature>
<dbReference type="PANTHER" id="PTHR21581">
    <property type="entry name" value="D-ALANYL-D-ALANINE CARBOXYPEPTIDASE"/>
    <property type="match status" value="1"/>
</dbReference>
<evidence type="ECO:0000256" key="7">
    <source>
        <dbReference type="ARBA" id="ARBA00022729"/>
    </source>
</evidence>
<evidence type="ECO:0000256" key="11">
    <source>
        <dbReference type="ARBA" id="ARBA00023316"/>
    </source>
</evidence>
<feature type="active site" description="Acyl-ester intermediate" evidence="13">
    <location>
        <position position="63"/>
    </location>
</feature>
<dbReference type="InterPro" id="IPR015956">
    <property type="entry name" value="Peniciliin-bd_prot_C_sf"/>
</dbReference>
<dbReference type="InterPro" id="IPR012338">
    <property type="entry name" value="Beta-lactam/transpept-like"/>
</dbReference>
<dbReference type="GO" id="GO:0009002">
    <property type="term" value="F:serine-type D-Ala-D-Ala carboxypeptidase activity"/>
    <property type="evidence" value="ECO:0007669"/>
    <property type="project" value="UniProtKB-EC"/>
</dbReference>
<evidence type="ECO:0000259" key="17">
    <source>
        <dbReference type="SMART" id="SM00936"/>
    </source>
</evidence>
<dbReference type="GO" id="GO:0009252">
    <property type="term" value="P:peptidoglycan biosynthetic process"/>
    <property type="evidence" value="ECO:0007669"/>
    <property type="project" value="UniProtKB-KW"/>
</dbReference>
<sequence>MISFIPALRQTARRLLASAALLAMMTSGAQAFDTKARAAFVIDMTTGTVLLDKNADDPLPPASMSKLMTLYIAFEALRDGQLQLEEKLPVSQHAMSYGGSTMFLNTQDRVAVQDLLRGIIVLSGNDACAVLAEALSPDGTEQGFARLMTQRAAQLGMTASQFKNASGWPAEGHVMSMRDLTLLASHIIKDFPDFYPIFSERKFAFDGRAPSNTTNRNPLLALDIGADGLKTGHTAEAGYGLVGSAKNGERRVVFAITGLDSAAERAEQSEAIVNWAFRQFAEQTIVKQGQPVTQAELWLGAEDAVDLVAEKDITLLLPTMTAGGVKAEVVYTGPIEAPVKQGQRLAELIIQPEGLPETRVPLVAAGDVAAGGFFDRMMTVSAVLLKRFTAQPSEMETEAAQDAT</sequence>
<protein>
    <recommendedName>
        <fullName evidence="4">serine-type D-Ala-D-Ala carboxypeptidase</fullName>
        <ecNumber evidence="4">3.4.16.4</ecNumber>
    </recommendedName>
</protein>
<dbReference type="GO" id="GO:0006508">
    <property type="term" value="P:proteolysis"/>
    <property type="evidence" value="ECO:0007669"/>
    <property type="project" value="UniProtKB-KW"/>
</dbReference>
<name>A0A940MT43_9RHOB</name>
<dbReference type="EC" id="3.4.16.4" evidence="4"/>
<feature type="active site" evidence="13">
    <location>
        <position position="123"/>
    </location>
</feature>
<evidence type="ECO:0000256" key="8">
    <source>
        <dbReference type="ARBA" id="ARBA00022801"/>
    </source>
</evidence>
<comment type="pathway">
    <text evidence="2">Cell wall biogenesis; peptidoglycan biosynthesis.</text>
</comment>
<evidence type="ECO:0000256" key="4">
    <source>
        <dbReference type="ARBA" id="ARBA00012448"/>
    </source>
</evidence>
<dbReference type="PANTHER" id="PTHR21581:SF6">
    <property type="entry name" value="TRAFFICKING PROTEIN PARTICLE COMPLEX SUBUNIT 12"/>
    <property type="match status" value="1"/>
</dbReference>
<keyword evidence="19" id="KW-1185">Reference proteome</keyword>
<evidence type="ECO:0000256" key="3">
    <source>
        <dbReference type="ARBA" id="ARBA00007164"/>
    </source>
</evidence>
<feature type="binding site" evidence="14">
    <location>
        <position position="230"/>
    </location>
    <ligand>
        <name>substrate</name>
    </ligand>
</feature>
<keyword evidence="8" id="KW-0378">Hydrolase</keyword>
<evidence type="ECO:0000256" key="9">
    <source>
        <dbReference type="ARBA" id="ARBA00022960"/>
    </source>
</evidence>
<evidence type="ECO:0000256" key="12">
    <source>
        <dbReference type="ARBA" id="ARBA00034000"/>
    </source>
</evidence>
<dbReference type="GO" id="GO:0071555">
    <property type="term" value="P:cell wall organization"/>
    <property type="evidence" value="ECO:0007669"/>
    <property type="project" value="UniProtKB-KW"/>
</dbReference>
<feature type="signal peptide" evidence="16">
    <location>
        <begin position="1"/>
        <end position="31"/>
    </location>
</feature>
<evidence type="ECO:0000256" key="1">
    <source>
        <dbReference type="ARBA" id="ARBA00003217"/>
    </source>
</evidence>
<organism evidence="18 19">
    <name type="scientific">Sagittula salina</name>
    <dbReference type="NCBI Taxonomy" id="2820268"/>
    <lineage>
        <taxon>Bacteria</taxon>
        <taxon>Pseudomonadati</taxon>
        <taxon>Pseudomonadota</taxon>
        <taxon>Alphaproteobacteria</taxon>
        <taxon>Rhodobacterales</taxon>
        <taxon>Roseobacteraceae</taxon>
        <taxon>Sagittula</taxon>
    </lineage>
</organism>
<keyword evidence="9" id="KW-0133">Cell shape</keyword>
<dbReference type="GO" id="GO:0008360">
    <property type="term" value="P:regulation of cell shape"/>
    <property type="evidence" value="ECO:0007669"/>
    <property type="project" value="UniProtKB-KW"/>
</dbReference>
<comment type="similarity">
    <text evidence="3 15">Belongs to the peptidase S11 family.</text>
</comment>
<dbReference type="Pfam" id="PF00768">
    <property type="entry name" value="Peptidase_S11"/>
    <property type="match status" value="1"/>
</dbReference>
<dbReference type="InterPro" id="IPR037167">
    <property type="entry name" value="Peptidase_S11_C_sf"/>
</dbReference>
<feature type="active site" description="Proton acceptor" evidence="13">
    <location>
        <position position="66"/>
    </location>
</feature>
<evidence type="ECO:0000256" key="10">
    <source>
        <dbReference type="ARBA" id="ARBA00022984"/>
    </source>
</evidence>
<evidence type="ECO:0000313" key="19">
    <source>
        <dbReference type="Proteomes" id="UP000675940"/>
    </source>
</evidence>
<keyword evidence="7 16" id="KW-0732">Signal</keyword>
<evidence type="ECO:0000256" key="13">
    <source>
        <dbReference type="PIRSR" id="PIRSR618044-1"/>
    </source>
</evidence>
<evidence type="ECO:0000256" key="16">
    <source>
        <dbReference type="SAM" id="SignalP"/>
    </source>
</evidence>
<dbReference type="Gene3D" id="3.40.710.10">
    <property type="entry name" value="DD-peptidase/beta-lactamase superfamily"/>
    <property type="match status" value="1"/>
</dbReference>
<gene>
    <name evidence="18" type="ORF">J5474_17005</name>
</gene>
<reference evidence="18" key="1">
    <citation type="submission" date="2021-03" db="EMBL/GenBank/DDBJ databases">
        <title>Sagittula salina sp. nov. strain M10.9X isolated from the marine waste.</title>
        <authorList>
            <person name="Satari L."/>
            <person name="Molina-Menor E."/>
            <person name="Vidal-Verdu A."/>
            <person name="Pascual J."/>
            <person name="Pereto J."/>
            <person name="Porcar M."/>
        </authorList>
    </citation>
    <scope>NUCLEOTIDE SEQUENCE</scope>
    <source>
        <strain evidence="18">M10.9X</strain>
    </source>
</reference>
<evidence type="ECO:0000256" key="5">
    <source>
        <dbReference type="ARBA" id="ARBA00022645"/>
    </source>
</evidence>
<comment type="function">
    <text evidence="1">Removes C-terminal D-alanyl residues from sugar-peptide cell wall precursors.</text>
</comment>
<dbReference type="Gene3D" id="2.60.410.10">
    <property type="entry name" value="D-Ala-D-Ala carboxypeptidase, C-terminal domain"/>
    <property type="match status" value="1"/>
</dbReference>
<keyword evidence="11" id="KW-0961">Cell wall biogenesis/degradation</keyword>
<proteinExistence type="inferred from homology"/>
<dbReference type="InterPro" id="IPR018044">
    <property type="entry name" value="Peptidase_S11"/>
</dbReference>
<comment type="catalytic activity">
    <reaction evidence="12">
        <text>Preferential cleavage: (Ac)2-L-Lys-D-Ala-|-D-Ala. Also transpeptidation of peptidyl-alanyl moieties that are N-acyl substituents of D-alanine.</text>
        <dbReference type="EC" id="3.4.16.4"/>
    </reaction>
</comment>
<evidence type="ECO:0000256" key="6">
    <source>
        <dbReference type="ARBA" id="ARBA00022670"/>
    </source>
</evidence>
<dbReference type="Proteomes" id="UP000675940">
    <property type="component" value="Unassembled WGS sequence"/>
</dbReference>
<keyword evidence="10" id="KW-0573">Peptidoglycan synthesis</keyword>
<evidence type="ECO:0000313" key="18">
    <source>
        <dbReference type="EMBL" id="MBP0484178.1"/>
    </source>
</evidence>
<dbReference type="InterPro" id="IPR001967">
    <property type="entry name" value="Peptidase_S11_N"/>
</dbReference>
<keyword evidence="5 18" id="KW-0121">Carboxypeptidase</keyword>
<dbReference type="InterPro" id="IPR012907">
    <property type="entry name" value="Peptidase_S11_C"/>
</dbReference>
<dbReference type="SUPFAM" id="SSF69189">
    <property type="entry name" value="Penicillin-binding protein associated domain"/>
    <property type="match status" value="1"/>
</dbReference>
<keyword evidence="6" id="KW-0645">Protease</keyword>
<dbReference type="AlphaFoldDB" id="A0A940MT43"/>
<accession>A0A940MT43</accession>